<keyword evidence="1" id="KW-0175">Coiled coil</keyword>
<evidence type="ECO:0000256" key="2">
    <source>
        <dbReference type="SAM" id="MobiDB-lite"/>
    </source>
</evidence>
<dbReference type="InterPro" id="IPR021804">
    <property type="entry name" value="DUF3375"/>
</dbReference>
<protein>
    <submittedName>
        <fullName evidence="3">DUF3375 domain-containing protein</fullName>
    </submittedName>
</protein>
<proteinExistence type="predicted"/>
<dbReference type="Pfam" id="PF11855">
    <property type="entry name" value="DUF3375"/>
    <property type="match status" value="1"/>
</dbReference>
<name>A0A9D2TQT9_9CORY</name>
<evidence type="ECO:0000313" key="4">
    <source>
        <dbReference type="Proteomes" id="UP000823858"/>
    </source>
</evidence>
<evidence type="ECO:0000256" key="1">
    <source>
        <dbReference type="SAM" id="Coils"/>
    </source>
</evidence>
<evidence type="ECO:0000313" key="3">
    <source>
        <dbReference type="EMBL" id="HJC86098.1"/>
    </source>
</evidence>
<dbReference type="AlphaFoldDB" id="A0A9D2TQT9"/>
<comment type="caution">
    <text evidence="3">The sequence shown here is derived from an EMBL/GenBank/DDBJ whole genome shotgun (WGS) entry which is preliminary data.</text>
</comment>
<sequence length="492" mass="54223">MPNTRAEGAYQQAVGAFRNPTLDLLHGRYAPFVVAALSLIFTPERPTVAVTDAHVEVGDIAEDLRVTGHEDLPTGTGRDICRYWRRVGWLVEQIEDGTEVYRLSAQAVGALEMVGRVGGGRARVSRSRVRTLLDSVDQLSQDAEPDAAQRLANLRAERDRIEAEMARVASGEIDAVEDDQLLEEAENVLHLSRELPADFARVAESINAMQRDVVAELRRDVRPTGEVLREYLHRGEHVMDTTPEGRAFAGALKLIGDPEQIDQLTDRVTSLLNQPFARRMRPDQRAELGAIARRVEQGVAEVLTAQRRASHVITAQVRTHDPVRDREIDDLLREAMAGLQIWNGAGATDTVDPLRSFPTATIGHLRQNLADPRPPGTPEPLHDHEDEPDVPDDDSRAWGGPHYPELEAHVAGLAGSGADTFDLADVFADLPGDIRRPADLLGLLEIAHRHGMTESEQVTEVEAVRPDGTSRRFAFGAVQAHTTPSRQEPQHD</sequence>
<reference evidence="3" key="1">
    <citation type="journal article" date="2021" name="PeerJ">
        <title>Extensive microbial diversity within the chicken gut microbiome revealed by metagenomics and culture.</title>
        <authorList>
            <person name="Gilroy R."/>
            <person name="Ravi A."/>
            <person name="Getino M."/>
            <person name="Pursley I."/>
            <person name="Horton D.L."/>
            <person name="Alikhan N.F."/>
            <person name="Baker D."/>
            <person name="Gharbi K."/>
            <person name="Hall N."/>
            <person name="Watson M."/>
            <person name="Adriaenssens E.M."/>
            <person name="Foster-Nyarko E."/>
            <person name="Jarju S."/>
            <person name="Secka A."/>
            <person name="Antonio M."/>
            <person name="Oren A."/>
            <person name="Chaudhuri R.R."/>
            <person name="La Ragione R."/>
            <person name="Hildebrand F."/>
            <person name="Pallen M.J."/>
        </authorList>
    </citation>
    <scope>NUCLEOTIDE SEQUENCE</scope>
    <source>
        <strain evidence="3">ChiHjej13B12-4958</strain>
    </source>
</reference>
<feature type="region of interest" description="Disordered" evidence="2">
    <location>
        <begin position="365"/>
        <end position="398"/>
    </location>
</feature>
<accession>A0A9D2TQT9</accession>
<gene>
    <name evidence="3" type="ORF">H9751_11285</name>
</gene>
<organism evidence="3 4">
    <name type="scientific">Candidatus Corynebacterium faecigallinarum</name>
    <dbReference type="NCBI Taxonomy" id="2838528"/>
    <lineage>
        <taxon>Bacteria</taxon>
        <taxon>Bacillati</taxon>
        <taxon>Actinomycetota</taxon>
        <taxon>Actinomycetes</taxon>
        <taxon>Mycobacteriales</taxon>
        <taxon>Corynebacteriaceae</taxon>
        <taxon>Corynebacterium</taxon>
    </lineage>
</organism>
<reference evidence="3" key="2">
    <citation type="submission" date="2021-04" db="EMBL/GenBank/DDBJ databases">
        <authorList>
            <person name="Gilroy R."/>
        </authorList>
    </citation>
    <scope>NUCLEOTIDE SEQUENCE</scope>
    <source>
        <strain evidence="3">ChiHjej13B12-4958</strain>
    </source>
</reference>
<dbReference type="EMBL" id="DWVP01000024">
    <property type="protein sequence ID" value="HJC86098.1"/>
    <property type="molecule type" value="Genomic_DNA"/>
</dbReference>
<feature type="coiled-coil region" evidence="1">
    <location>
        <begin position="144"/>
        <end position="171"/>
    </location>
</feature>
<dbReference type="Proteomes" id="UP000823858">
    <property type="component" value="Unassembled WGS sequence"/>
</dbReference>